<accession>A0A3G4ZMV6</accession>
<evidence type="ECO:0000256" key="1">
    <source>
        <dbReference type="SAM" id="Coils"/>
    </source>
</evidence>
<name>A0A3G4ZMV6_9VIRU</name>
<dbReference type="Gene3D" id="1.20.5.110">
    <property type="match status" value="1"/>
</dbReference>
<feature type="coiled-coil region" evidence="1">
    <location>
        <begin position="28"/>
        <end position="55"/>
    </location>
</feature>
<dbReference type="SUPFAM" id="SSF58038">
    <property type="entry name" value="SNARE fusion complex"/>
    <property type="match status" value="1"/>
</dbReference>
<sequence length="71" mass="8464">MDRNVEKIRFQVEEVQNNSFYRKNLTDIEKKGDKLEELDRRTDELEAQAMAFKKGARKVREHVEGPRCIIL</sequence>
<dbReference type="EMBL" id="MK071983">
    <property type="protein sequence ID" value="AYV76190.1"/>
    <property type="molecule type" value="Genomic_DNA"/>
</dbReference>
<evidence type="ECO:0000313" key="3">
    <source>
        <dbReference type="EMBL" id="AYV76190.1"/>
    </source>
</evidence>
<evidence type="ECO:0000259" key="2">
    <source>
        <dbReference type="PROSITE" id="PS50892"/>
    </source>
</evidence>
<keyword evidence="1" id="KW-0175">Coiled coil</keyword>
<organism evidence="3">
    <name type="scientific">Terrestrivirus sp</name>
    <dbReference type="NCBI Taxonomy" id="2487775"/>
    <lineage>
        <taxon>Viruses</taxon>
        <taxon>Varidnaviria</taxon>
        <taxon>Bamfordvirae</taxon>
        <taxon>Nucleocytoviricota</taxon>
        <taxon>Megaviricetes</taxon>
        <taxon>Imitervirales</taxon>
        <taxon>Mimiviridae</taxon>
        <taxon>Klosneuvirinae</taxon>
    </lineage>
</organism>
<gene>
    <name evidence="3" type="ORF">Terrestrivirus5_12</name>
</gene>
<dbReference type="InterPro" id="IPR042855">
    <property type="entry name" value="V_SNARE_CC"/>
</dbReference>
<feature type="domain" description="V-SNARE coiled-coil homology" evidence="2">
    <location>
        <begin position="6"/>
        <end position="66"/>
    </location>
</feature>
<reference evidence="3" key="1">
    <citation type="submission" date="2018-10" db="EMBL/GenBank/DDBJ databases">
        <title>Hidden diversity of soil giant viruses.</title>
        <authorList>
            <person name="Schulz F."/>
            <person name="Alteio L."/>
            <person name="Goudeau D."/>
            <person name="Ryan E.M."/>
            <person name="Malmstrom R.R."/>
            <person name="Blanchard J."/>
            <person name="Woyke T."/>
        </authorList>
    </citation>
    <scope>NUCLEOTIDE SEQUENCE</scope>
    <source>
        <strain evidence="3">TEV1</strain>
    </source>
</reference>
<protein>
    <recommendedName>
        <fullName evidence="2">V-SNARE coiled-coil homology domain-containing protein</fullName>
    </recommendedName>
</protein>
<proteinExistence type="predicted"/>
<dbReference type="Pfam" id="PF00957">
    <property type="entry name" value="Synaptobrevin"/>
    <property type="match status" value="1"/>
</dbReference>
<dbReference type="CDD" id="cd15843">
    <property type="entry name" value="R-SNARE"/>
    <property type="match status" value="1"/>
</dbReference>
<dbReference type="PROSITE" id="PS50892">
    <property type="entry name" value="V_SNARE"/>
    <property type="match status" value="1"/>
</dbReference>